<evidence type="ECO:0000313" key="3">
    <source>
        <dbReference type="Proteomes" id="UP000694864"/>
    </source>
</evidence>
<reference evidence="4" key="2">
    <citation type="submission" date="2025-08" db="UniProtKB">
        <authorList>
            <consortium name="RefSeq"/>
        </authorList>
    </citation>
    <scope>IDENTIFICATION</scope>
    <source>
        <tissue evidence="4">Leaf</tissue>
    </source>
</reference>
<keyword evidence="3" id="KW-1185">Reference proteome</keyword>
<dbReference type="GeneID" id="104756751"/>
<dbReference type="InterPro" id="IPR004146">
    <property type="entry name" value="DC1"/>
</dbReference>
<dbReference type="PANTHER" id="PTHR32410:SF153">
    <property type="entry name" value="CHP-RICH ZINC FINGER PROTEIN-LIKE-RELATED"/>
    <property type="match status" value="1"/>
</dbReference>
<organism evidence="3 4">
    <name type="scientific">Camelina sativa</name>
    <name type="common">False flax</name>
    <name type="synonym">Myagrum sativum</name>
    <dbReference type="NCBI Taxonomy" id="90675"/>
    <lineage>
        <taxon>Eukaryota</taxon>
        <taxon>Viridiplantae</taxon>
        <taxon>Streptophyta</taxon>
        <taxon>Embryophyta</taxon>
        <taxon>Tracheophyta</taxon>
        <taxon>Spermatophyta</taxon>
        <taxon>Magnoliopsida</taxon>
        <taxon>eudicotyledons</taxon>
        <taxon>Gunneridae</taxon>
        <taxon>Pentapetalae</taxon>
        <taxon>rosids</taxon>
        <taxon>malvids</taxon>
        <taxon>Brassicales</taxon>
        <taxon>Brassicaceae</taxon>
        <taxon>Camelineae</taxon>
        <taxon>Camelina</taxon>
    </lineage>
</organism>
<name>A0ABM0WXT1_CAMSA</name>
<evidence type="ECO:0000259" key="2">
    <source>
        <dbReference type="Pfam" id="PF03107"/>
    </source>
</evidence>
<dbReference type="InterPro" id="IPR046349">
    <property type="entry name" value="C1-like_sf"/>
</dbReference>
<sequence>MLSNMDFDEESSAHHLFLCPKARFRYKDKFHEIDGESCNIIDTSCSFRNSGVRLSHLSHPDHYVFPLPWCNNKVGEGDVPFCSACCCKTIGTDCYICDVSNAIYHKECVEAPSKIKHPLHSKHPLQLIKFTYRTTKLCYCCGQSISYLIYYCSVCNFSIFSICAQKPLRLTIDHPKRHAHTLTLFPRQGPLTCSTCGLDHYKCSFYICAPCDFVVHVDCIYLPWVIRISRHPHRLSYTSSLPSGEWSCGVCRQKVDEFCGEYSCNRGCAYGVHSKCATRNDIWDGKELEGIPEEFDEVEDERPLFEKIGDKLIRHFGHEHHILRLDEEVNRVYNEKKICQGCVVPIYEVVDMERRMVIVVVGLVFESTVVFLTNAARKHVISI</sequence>
<evidence type="ECO:0000313" key="4">
    <source>
        <dbReference type="RefSeq" id="XP_010477694.1"/>
    </source>
</evidence>
<gene>
    <name evidence="4" type="primary">LOC104756751</name>
</gene>
<feature type="domain" description="DC1" evidence="2">
    <location>
        <begin position="176"/>
        <end position="220"/>
    </location>
</feature>
<feature type="domain" description="DC1" evidence="2">
    <location>
        <begin position="230"/>
        <end position="277"/>
    </location>
</feature>
<feature type="domain" description="DC1" evidence="2">
    <location>
        <begin position="118"/>
        <end position="164"/>
    </location>
</feature>
<keyword evidence="1" id="KW-0677">Repeat</keyword>
<dbReference type="Pfam" id="PF03107">
    <property type="entry name" value="C1_2"/>
    <property type="match status" value="3"/>
</dbReference>
<proteinExistence type="predicted"/>
<accession>A0ABM0WXT1</accession>
<dbReference type="Proteomes" id="UP000694864">
    <property type="component" value="Chromosome 17"/>
</dbReference>
<dbReference type="RefSeq" id="XP_010477694.1">
    <property type="nucleotide sequence ID" value="XM_010479392.2"/>
</dbReference>
<reference evidence="3" key="1">
    <citation type="journal article" date="2014" name="Nat. Commun.">
        <title>The emerging biofuel crop Camelina sativa retains a highly undifferentiated hexaploid genome structure.</title>
        <authorList>
            <person name="Kagale S."/>
            <person name="Koh C."/>
            <person name="Nixon J."/>
            <person name="Bollina V."/>
            <person name="Clarke W.E."/>
            <person name="Tuteja R."/>
            <person name="Spillane C."/>
            <person name="Robinson S.J."/>
            <person name="Links M.G."/>
            <person name="Clarke C."/>
            <person name="Higgins E.E."/>
            <person name="Huebert T."/>
            <person name="Sharpe A.G."/>
            <person name="Parkin I.A."/>
        </authorList>
    </citation>
    <scope>NUCLEOTIDE SEQUENCE [LARGE SCALE GENOMIC DNA]</scope>
    <source>
        <strain evidence="3">cv. DH55</strain>
    </source>
</reference>
<dbReference type="InterPro" id="IPR053192">
    <property type="entry name" value="Vacuole_Formation_Reg"/>
</dbReference>
<evidence type="ECO:0000256" key="1">
    <source>
        <dbReference type="ARBA" id="ARBA00022737"/>
    </source>
</evidence>
<dbReference type="SUPFAM" id="SSF57889">
    <property type="entry name" value="Cysteine-rich domain"/>
    <property type="match status" value="3"/>
</dbReference>
<protein>
    <submittedName>
        <fullName evidence="4">Uncharacterized protein LOC104756751</fullName>
    </submittedName>
</protein>
<dbReference type="PANTHER" id="PTHR32410">
    <property type="entry name" value="CYSTEINE/HISTIDINE-RICH C1 DOMAIN FAMILY PROTEIN"/>
    <property type="match status" value="1"/>
</dbReference>